<dbReference type="AlphaFoldDB" id="A0A7S2JR09"/>
<dbReference type="Pfam" id="PF14580">
    <property type="entry name" value="LRR_9"/>
    <property type="match status" value="1"/>
</dbReference>
<evidence type="ECO:0000313" key="7">
    <source>
        <dbReference type="EMBL" id="CAD9553926.1"/>
    </source>
</evidence>
<feature type="compositionally biased region" description="Acidic residues" evidence="6">
    <location>
        <begin position="17"/>
        <end position="26"/>
    </location>
</feature>
<keyword evidence="5" id="KW-0966">Cell projection</keyword>
<evidence type="ECO:0000256" key="4">
    <source>
        <dbReference type="ARBA" id="ARBA00023069"/>
    </source>
</evidence>
<reference evidence="7" key="1">
    <citation type="submission" date="2021-01" db="EMBL/GenBank/DDBJ databases">
        <authorList>
            <person name="Corre E."/>
            <person name="Pelletier E."/>
            <person name="Niang G."/>
            <person name="Scheremetjew M."/>
            <person name="Finn R."/>
            <person name="Kale V."/>
            <person name="Holt S."/>
            <person name="Cochrane G."/>
            <person name="Meng A."/>
            <person name="Brown T."/>
            <person name="Cohen L."/>
        </authorList>
    </citation>
    <scope>NUCLEOTIDE SEQUENCE</scope>
    <source>
        <strain evidence="7">UTEX LB 985</strain>
    </source>
</reference>
<dbReference type="InterPro" id="IPR032675">
    <property type="entry name" value="LRR_dom_sf"/>
</dbReference>
<protein>
    <recommendedName>
        <fullName evidence="8">Dynein assembly factor 1, axonemal homolog</fullName>
    </recommendedName>
</protein>
<dbReference type="InterPro" id="IPR001611">
    <property type="entry name" value="Leu-rich_rpt"/>
</dbReference>
<feature type="compositionally biased region" description="Basic and acidic residues" evidence="6">
    <location>
        <begin position="1"/>
        <end position="16"/>
    </location>
</feature>
<evidence type="ECO:0000256" key="2">
    <source>
        <dbReference type="ARBA" id="ARBA00022614"/>
    </source>
</evidence>
<evidence type="ECO:0000256" key="5">
    <source>
        <dbReference type="ARBA" id="ARBA00023273"/>
    </source>
</evidence>
<evidence type="ECO:0000256" key="6">
    <source>
        <dbReference type="SAM" id="MobiDB-lite"/>
    </source>
</evidence>
<comment type="subcellular location">
    <subcellularLocation>
        <location evidence="1">Cell projection</location>
        <location evidence="1">Cilium</location>
    </subcellularLocation>
</comment>
<dbReference type="EMBL" id="HBGU01085267">
    <property type="protein sequence ID" value="CAD9553926.1"/>
    <property type="molecule type" value="Transcribed_RNA"/>
</dbReference>
<feature type="region of interest" description="Disordered" evidence="6">
    <location>
        <begin position="1"/>
        <end position="30"/>
    </location>
</feature>
<evidence type="ECO:0008006" key="8">
    <source>
        <dbReference type="Google" id="ProtNLM"/>
    </source>
</evidence>
<keyword evidence="3" id="KW-0677">Repeat</keyword>
<keyword evidence="4" id="KW-0969">Cilium</keyword>
<proteinExistence type="predicted"/>
<dbReference type="SMART" id="SM00365">
    <property type="entry name" value="LRR_SD22"/>
    <property type="match status" value="2"/>
</dbReference>
<dbReference type="SUPFAM" id="SSF52075">
    <property type="entry name" value="Outer arm dynein light chain 1"/>
    <property type="match status" value="1"/>
</dbReference>
<gene>
    <name evidence="7" type="ORF">CBRE1094_LOCUS46535</name>
</gene>
<dbReference type="Gene3D" id="3.80.10.10">
    <property type="entry name" value="Ribonuclease Inhibitor"/>
    <property type="match status" value="2"/>
</dbReference>
<feature type="region of interest" description="Disordered" evidence="6">
    <location>
        <begin position="444"/>
        <end position="500"/>
    </location>
</feature>
<evidence type="ECO:0000256" key="1">
    <source>
        <dbReference type="ARBA" id="ARBA00004138"/>
    </source>
</evidence>
<dbReference type="PROSITE" id="PS51450">
    <property type="entry name" value="LRR"/>
    <property type="match status" value="3"/>
</dbReference>
<feature type="region of interest" description="Disordered" evidence="6">
    <location>
        <begin position="340"/>
        <end position="364"/>
    </location>
</feature>
<accession>A0A7S2JR09</accession>
<keyword evidence="2" id="KW-0433">Leucine-rich repeat</keyword>
<sequence>MGAAPRDPRETYRTRAEEEEDDDEEQQVGKRKRVTAKVLKGLIKEQSLYKTASLNDKLYLHYGGYDRIEGLDEWTGLRALWLEGNGFDKIQGLNQLTGLRCIYLQQNCIKRIEGLECCPLLAQVNLSNNFIATIEGLSSLRYLTTLQIANNHLTTADDLTHLLEVPTINVLDLQNNRLEEPEVLDVLEAMPGLAVTQLQGNSFLTKITQYRRNTVYRCRALSYLDDRPVFQEERLAVDAWAIGGLPGEREERRRQREEKDTAHRRNLEYMMSFSGKKRVEVAEGENENSEKDEIDWAKRQADLLAEEKMTEKQMYERALGAVERKRAELLRLKAARQAVEAGMSAEEHPAGADDQGAEADETPGATQRVAGVAAGQSTSAALFADKSAESIVSALEAGSVEGIGNINFGEGSAAAPPASFEAVAAWDGPREGKVYKRGEYGNGYYEDHDAAATSPAAASPAAALPSAAPLPPAPLPPAPLPSGIAQASGVGEVDDLDELD</sequence>
<organism evidence="7">
    <name type="scientific">Haptolina brevifila</name>
    <dbReference type="NCBI Taxonomy" id="156173"/>
    <lineage>
        <taxon>Eukaryota</taxon>
        <taxon>Haptista</taxon>
        <taxon>Haptophyta</taxon>
        <taxon>Prymnesiophyceae</taxon>
        <taxon>Prymnesiales</taxon>
        <taxon>Prymnesiaceae</taxon>
        <taxon>Haptolina</taxon>
    </lineage>
</organism>
<feature type="compositionally biased region" description="Low complexity" evidence="6">
    <location>
        <begin position="451"/>
        <end position="467"/>
    </location>
</feature>
<evidence type="ECO:0000256" key="3">
    <source>
        <dbReference type="ARBA" id="ARBA00022737"/>
    </source>
</evidence>
<dbReference type="InterPro" id="IPR050576">
    <property type="entry name" value="Cilia_flagella_integrity"/>
</dbReference>
<feature type="compositionally biased region" description="Pro residues" evidence="6">
    <location>
        <begin position="468"/>
        <end position="480"/>
    </location>
</feature>
<dbReference type="PANTHER" id="PTHR45973">
    <property type="entry name" value="PROTEIN PHOSPHATASE 1 REGULATORY SUBUNIT SDS22-RELATED"/>
    <property type="match status" value="1"/>
</dbReference>
<name>A0A7S2JR09_9EUKA</name>
<dbReference type="PANTHER" id="PTHR45973:SF9">
    <property type="entry name" value="LEUCINE-RICH REPEAT-CONTAINING PROTEIN 46"/>
    <property type="match status" value="1"/>
</dbReference>